<gene>
    <name evidence="1" type="ORF">POF50_010985</name>
</gene>
<accession>A0AA90K8B5</accession>
<dbReference type="EMBL" id="JABXJJ020000012">
    <property type="protein sequence ID" value="MDI5969853.1"/>
    <property type="molecule type" value="Genomic_DNA"/>
</dbReference>
<dbReference type="AlphaFoldDB" id="A0AA90K8B5"/>
<organism evidence="1">
    <name type="scientific">Streptantibioticus silvisoli</name>
    <dbReference type="NCBI Taxonomy" id="2705255"/>
    <lineage>
        <taxon>Bacteria</taxon>
        <taxon>Bacillati</taxon>
        <taxon>Actinomycetota</taxon>
        <taxon>Actinomycetes</taxon>
        <taxon>Kitasatosporales</taxon>
        <taxon>Streptomycetaceae</taxon>
        <taxon>Streptantibioticus</taxon>
    </lineage>
</organism>
<name>A0AA90K8B5_9ACTN</name>
<sequence>MVVGQGQAEFAVDLGFILGRGLTEDVQQPAERGHDVADLFPAHPSARRLLASDHGEVGLGDRSLGLDLSAPLRDQSRVGAGLQSGPVAAQLAVALLQRPTGRLDLKVVDGPGRVQLHQRLLDARRAQGLGQPGVERVEDGVFADVDGQGVVELVGDGVLVGEPAAVVRPAVVPVALHPASALGVQQSALEGVGVPGAQGPAGRCGAAGGQALLGAVEVVGADDGRVGGAVGEDPLVLGVPLQVGLVSEGDVLDVDQQLLLALLVPHLEAGVAGVHQDGADRALGPGDAGPVAVALRVVGGRAGDAVVGQALGNRVDADTGQVLGEDPLDHHGGDRVEFEAVQALAVCGLRRVRVRAGVDQHVAVRRSTAEEAPFDLRLCGHRGPHPDLDAVPLALADATEDRHDEVVRFGFRVDGTADLRHPERDTVVGEDGEREPELIAVEGALRFADDDSVEPAVRVLERFQ</sequence>
<proteinExistence type="predicted"/>
<evidence type="ECO:0000313" key="1">
    <source>
        <dbReference type="EMBL" id="MDI5969853.1"/>
    </source>
</evidence>
<comment type="caution">
    <text evidence="1">The sequence shown here is derived from an EMBL/GenBank/DDBJ whole genome shotgun (WGS) entry which is preliminary data.</text>
</comment>
<reference evidence="1" key="1">
    <citation type="submission" date="2023-05" db="EMBL/GenBank/DDBJ databases">
        <title>Streptantibioticus silvisoli sp. nov., acidotolerant actinomycetes 1 from pine litter.</title>
        <authorList>
            <person name="Swiecimska M."/>
            <person name="Golinska P."/>
            <person name="Sangal V."/>
            <person name="Wachnowicz B."/>
            <person name="Goodfellow M."/>
        </authorList>
    </citation>
    <scope>NUCLEOTIDE SEQUENCE</scope>
    <source>
        <strain evidence="1">SL13</strain>
    </source>
</reference>
<protein>
    <submittedName>
        <fullName evidence="1">Uncharacterized protein</fullName>
    </submittedName>
</protein>